<reference evidence="3 4" key="1">
    <citation type="journal article" date="2017" name="Mol. Plant">
        <title>The Genome of Medicinal Plant Macleaya cordata Provides New Insights into Benzylisoquinoline Alkaloids Metabolism.</title>
        <authorList>
            <person name="Liu X."/>
            <person name="Liu Y."/>
            <person name="Huang P."/>
            <person name="Ma Y."/>
            <person name="Qing Z."/>
            <person name="Tang Q."/>
            <person name="Cao H."/>
            <person name="Cheng P."/>
            <person name="Zheng Y."/>
            <person name="Yuan Z."/>
            <person name="Zhou Y."/>
            <person name="Liu J."/>
            <person name="Tang Z."/>
            <person name="Zhuo Y."/>
            <person name="Zhang Y."/>
            <person name="Yu L."/>
            <person name="Huang J."/>
            <person name="Yang P."/>
            <person name="Peng Q."/>
            <person name="Zhang J."/>
            <person name="Jiang W."/>
            <person name="Zhang Z."/>
            <person name="Lin K."/>
            <person name="Ro D.K."/>
            <person name="Chen X."/>
            <person name="Xiong X."/>
            <person name="Shang Y."/>
            <person name="Huang S."/>
            <person name="Zeng J."/>
        </authorList>
    </citation>
    <scope>NUCLEOTIDE SEQUENCE [LARGE SCALE GENOMIC DNA]</scope>
    <source>
        <strain evidence="4">cv. BLH2017</strain>
        <tissue evidence="3">Root</tissue>
    </source>
</reference>
<evidence type="ECO:0000256" key="2">
    <source>
        <dbReference type="SAM" id="SignalP"/>
    </source>
</evidence>
<dbReference type="InParanoid" id="A0A200QG06"/>
<sequence>MAMWLINGLATAFFASLERCSCLHIATKDDGDDANDDHDLPLIPKEENFQGDHRSTGIRRRTGRGKKNKNRCDF</sequence>
<dbReference type="Proteomes" id="UP000195402">
    <property type="component" value="Unassembled WGS sequence"/>
</dbReference>
<accession>A0A200QG06</accession>
<evidence type="ECO:0000313" key="3">
    <source>
        <dbReference type="EMBL" id="OVA09419.1"/>
    </source>
</evidence>
<keyword evidence="4" id="KW-1185">Reference proteome</keyword>
<evidence type="ECO:0000313" key="4">
    <source>
        <dbReference type="Proteomes" id="UP000195402"/>
    </source>
</evidence>
<dbReference type="PANTHER" id="PTHR34061">
    <property type="entry name" value="PROTEIN, PUTATIVE-RELATED"/>
    <property type="match status" value="1"/>
</dbReference>
<dbReference type="AlphaFoldDB" id="A0A200QG06"/>
<evidence type="ECO:0000256" key="1">
    <source>
        <dbReference type="SAM" id="MobiDB-lite"/>
    </source>
</evidence>
<comment type="caution">
    <text evidence="3">The sequence shown here is derived from an EMBL/GenBank/DDBJ whole genome shotgun (WGS) entry which is preliminary data.</text>
</comment>
<proteinExistence type="predicted"/>
<dbReference type="EMBL" id="MVGT01002081">
    <property type="protein sequence ID" value="OVA09419.1"/>
    <property type="molecule type" value="Genomic_DNA"/>
</dbReference>
<feature type="compositionally biased region" description="Basic residues" evidence="1">
    <location>
        <begin position="56"/>
        <end position="74"/>
    </location>
</feature>
<feature type="compositionally biased region" description="Basic and acidic residues" evidence="1">
    <location>
        <begin position="37"/>
        <end position="55"/>
    </location>
</feature>
<feature type="signal peptide" evidence="2">
    <location>
        <begin position="1"/>
        <end position="22"/>
    </location>
</feature>
<keyword evidence="2" id="KW-0732">Signal</keyword>
<name>A0A200QG06_MACCD</name>
<dbReference type="PANTHER" id="PTHR34061:SF2">
    <property type="entry name" value="PROTEIN, PUTATIVE-RELATED"/>
    <property type="match status" value="1"/>
</dbReference>
<feature type="chain" id="PRO_5012667951" description="Secreted protein" evidence="2">
    <location>
        <begin position="23"/>
        <end position="74"/>
    </location>
</feature>
<gene>
    <name evidence="3" type="ORF">BVC80_8747g4</name>
</gene>
<feature type="region of interest" description="Disordered" evidence="1">
    <location>
        <begin position="32"/>
        <end position="74"/>
    </location>
</feature>
<evidence type="ECO:0008006" key="5">
    <source>
        <dbReference type="Google" id="ProtNLM"/>
    </source>
</evidence>
<organism evidence="3 4">
    <name type="scientific">Macleaya cordata</name>
    <name type="common">Five-seeded plume-poppy</name>
    <name type="synonym">Bocconia cordata</name>
    <dbReference type="NCBI Taxonomy" id="56857"/>
    <lineage>
        <taxon>Eukaryota</taxon>
        <taxon>Viridiplantae</taxon>
        <taxon>Streptophyta</taxon>
        <taxon>Embryophyta</taxon>
        <taxon>Tracheophyta</taxon>
        <taxon>Spermatophyta</taxon>
        <taxon>Magnoliopsida</taxon>
        <taxon>Ranunculales</taxon>
        <taxon>Papaveraceae</taxon>
        <taxon>Papaveroideae</taxon>
        <taxon>Macleaya</taxon>
    </lineage>
</organism>
<protein>
    <recommendedName>
        <fullName evidence="5">Secreted protein</fullName>
    </recommendedName>
</protein>